<evidence type="ECO:0000256" key="1">
    <source>
        <dbReference type="ARBA" id="ARBA00023015"/>
    </source>
</evidence>
<dbReference type="InterPro" id="IPR011711">
    <property type="entry name" value="GntR_C"/>
</dbReference>
<reference evidence="5 6" key="1">
    <citation type="submission" date="2018-12" db="EMBL/GenBank/DDBJ databases">
        <title>The Draft Genome Sequence of the Soil Bacterium Pedobacter tournemirensis R1.</title>
        <authorList>
            <person name="He J."/>
        </authorList>
    </citation>
    <scope>NUCLEOTIDE SEQUENCE [LARGE SCALE GENOMIC DNA]</scope>
    <source>
        <strain evidence="5 6">R1</strain>
    </source>
</reference>
<keyword evidence="3" id="KW-0804">Transcription</keyword>
<evidence type="ECO:0000313" key="6">
    <source>
        <dbReference type="Proteomes" id="UP000290848"/>
    </source>
</evidence>
<dbReference type="Proteomes" id="UP000290848">
    <property type="component" value="Unassembled WGS sequence"/>
</dbReference>
<dbReference type="RefSeq" id="WP_128768584.1">
    <property type="nucleotide sequence ID" value="NZ_RXOC01000003.1"/>
</dbReference>
<dbReference type="SUPFAM" id="SSF48008">
    <property type="entry name" value="GntR ligand-binding domain-like"/>
    <property type="match status" value="1"/>
</dbReference>
<evidence type="ECO:0000256" key="3">
    <source>
        <dbReference type="ARBA" id="ARBA00023163"/>
    </source>
</evidence>
<dbReference type="InterPro" id="IPR008920">
    <property type="entry name" value="TF_FadR/GntR_C"/>
</dbReference>
<dbReference type="GO" id="GO:0003700">
    <property type="term" value="F:DNA-binding transcription factor activity"/>
    <property type="evidence" value="ECO:0007669"/>
    <property type="project" value="InterPro"/>
</dbReference>
<feature type="domain" description="HTH gntR-type" evidence="4">
    <location>
        <begin position="14"/>
        <end position="82"/>
    </location>
</feature>
<proteinExistence type="predicted"/>
<dbReference type="CDD" id="cd07377">
    <property type="entry name" value="WHTH_GntR"/>
    <property type="match status" value="1"/>
</dbReference>
<gene>
    <name evidence="5" type="ORF">EKH83_06535</name>
</gene>
<dbReference type="InterPro" id="IPR036388">
    <property type="entry name" value="WH-like_DNA-bd_sf"/>
</dbReference>
<evidence type="ECO:0000259" key="4">
    <source>
        <dbReference type="PROSITE" id="PS50949"/>
    </source>
</evidence>
<evidence type="ECO:0000313" key="5">
    <source>
        <dbReference type="EMBL" id="RXF71339.1"/>
    </source>
</evidence>
<dbReference type="AlphaFoldDB" id="A0A4Q0MED5"/>
<dbReference type="Pfam" id="PF00392">
    <property type="entry name" value="GntR"/>
    <property type="match status" value="1"/>
</dbReference>
<dbReference type="Gene3D" id="1.10.10.10">
    <property type="entry name" value="Winged helix-like DNA-binding domain superfamily/Winged helix DNA-binding domain"/>
    <property type="match status" value="1"/>
</dbReference>
<protein>
    <submittedName>
        <fullName evidence="5">FadR family transcriptional regulator</fullName>
    </submittedName>
</protein>
<dbReference type="PANTHER" id="PTHR43537:SF5">
    <property type="entry name" value="UXU OPERON TRANSCRIPTIONAL REGULATOR"/>
    <property type="match status" value="1"/>
</dbReference>
<dbReference type="SUPFAM" id="SSF46785">
    <property type="entry name" value="Winged helix' DNA-binding domain"/>
    <property type="match status" value="1"/>
</dbReference>
<evidence type="ECO:0000256" key="2">
    <source>
        <dbReference type="ARBA" id="ARBA00023125"/>
    </source>
</evidence>
<dbReference type="Gene3D" id="1.20.120.530">
    <property type="entry name" value="GntR ligand-binding domain-like"/>
    <property type="match status" value="1"/>
</dbReference>
<dbReference type="InterPro" id="IPR036390">
    <property type="entry name" value="WH_DNA-bd_sf"/>
</dbReference>
<keyword evidence="2" id="KW-0238">DNA-binding</keyword>
<sequence>MNPLIETIKAIEVETPVDKIIRQLKHLIVSGQLKPGDRLPAERVLAEKFGVGRSYVREAILKLEFYGLLKTSPQSGTYVSGLSINVLDNLLTDLINFNKDDFNALIEARYYLELSAVRVAAERRTEEDLHAMERALDEYEYKIAQGLNGVEEDLLFHIKIARATKNPVIESMLLILIPDLVKSINENKVCGEERGLLSIPEHRAILKALEEKDSDAAEKAMANHLNEIFQISRAGYDAKKLLDNNAE</sequence>
<dbReference type="SMART" id="SM00345">
    <property type="entry name" value="HTH_GNTR"/>
    <property type="match status" value="1"/>
</dbReference>
<dbReference type="EMBL" id="RXOC01000003">
    <property type="protein sequence ID" value="RXF71339.1"/>
    <property type="molecule type" value="Genomic_DNA"/>
</dbReference>
<accession>A0A4Q0MED5</accession>
<dbReference type="SMART" id="SM00895">
    <property type="entry name" value="FCD"/>
    <property type="match status" value="1"/>
</dbReference>
<dbReference type="Pfam" id="PF07729">
    <property type="entry name" value="FCD"/>
    <property type="match status" value="1"/>
</dbReference>
<keyword evidence="1" id="KW-0805">Transcription regulation</keyword>
<dbReference type="PROSITE" id="PS50949">
    <property type="entry name" value="HTH_GNTR"/>
    <property type="match status" value="1"/>
</dbReference>
<comment type="caution">
    <text evidence="5">The sequence shown here is derived from an EMBL/GenBank/DDBJ whole genome shotgun (WGS) entry which is preliminary data.</text>
</comment>
<dbReference type="PRINTS" id="PR00035">
    <property type="entry name" value="HTHGNTR"/>
</dbReference>
<dbReference type="PANTHER" id="PTHR43537">
    <property type="entry name" value="TRANSCRIPTIONAL REGULATOR, GNTR FAMILY"/>
    <property type="match status" value="1"/>
</dbReference>
<dbReference type="GO" id="GO:0003677">
    <property type="term" value="F:DNA binding"/>
    <property type="evidence" value="ECO:0007669"/>
    <property type="project" value="UniProtKB-KW"/>
</dbReference>
<organism evidence="5 6">
    <name type="scientific">Arcticibacter tournemirensis</name>
    <dbReference type="NCBI Taxonomy" id="699437"/>
    <lineage>
        <taxon>Bacteria</taxon>
        <taxon>Pseudomonadati</taxon>
        <taxon>Bacteroidota</taxon>
        <taxon>Sphingobacteriia</taxon>
        <taxon>Sphingobacteriales</taxon>
        <taxon>Sphingobacteriaceae</taxon>
        <taxon>Arcticibacter</taxon>
    </lineage>
</organism>
<name>A0A4Q0MED5_9SPHI</name>
<dbReference type="InterPro" id="IPR000524">
    <property type="entry name" value="Tscrpt_reg_HTH_GntR"/>
</dbReference>